<dbReference type="InterPro" id="IPR019405">
    <property type="entry name" value="Lactonase_7-beta_prop"/>
</dbReference>
<proteinExistence type="inferred from homology"/>
<reference evidence="3" key="1">
    <citation type="submission" date="2021-07" db="EMBL/GenBank/DDBJ databases">
        <title>Elsinoe batatas strain:CRI-CJ2 Genome sequencing and assembly.</title>
        <authorList>
            <person name="Huang L."/>
        </authorList>
    </citation>
    <scope>NUCLEOTIDE SEQUENCE</scope>
    <source>
        <strain evidence="3">CRI-CJ2</strain>
    </source>
</reference>
<dbReference type="SUPFAM" id="SSF51004">
    <property type="entry name" value="C-terminal (heme d1) domain of cytochrome cd1-nitrite reductase"/>
    <property type="match status" value="1"/>
</dbReference>
<dbReference type="PANTHER" id="PTHR30344">
    <property type="entry name" value="6-PHOSPHOGLUCONOLACTONASE-RELATED"/>
    <property type="match status" value="1"/>
</dbReference>
<comment type="similarity">
    <text evidence="1">Belongs to the cycloisomerase 2 family.</text>
</comment>
<feature type="signal peptide" evidence="2">
    <location>
        <begin position="1"/>
        <end position="17"/>
    </location>
</feature>
<evidence type="ECO:0000256" key="1">
    <source>
        <dbReference type="ARBA" id="ARBA00005564"/>
    </source>
</evidence>
<dbReference type="Gene3D" id="2.130.10.10">
    <property type="entry name" value="YVTN repeat-like/Quinoprotein amine dehydrogenase"/>
    <property type="match status" value="1"/>
</dbReference>
<dbReference type="InterPro" id="IPR015943">
    <property type="entry name" value="WD40/YVTN_repeat-like_dom_sf"/>
</dbReference>
<evidence type="ECO:0000313" key="4">
    <source>
        <dbReference type="Proteomes" id="UP000809789"/>
    </source>
</evidence>
<gene>
    <name evidence="3" type="ORF">KVT40_008326</name>
</gene>
<dbReference type="AlphaFoldDB" id="A0A8K0KWR8"/>
<name>A0A8K0KWR8_9PEZI</name>
<evidence type="ECO:0000256" key="2">
    <source>
        <dbReference type="SAM" id="SignalP"/>
    </source>
</evidence>
<dbReference type="InterPro" id="IPR011048">
    <property type="entry name" value="Haem_d1_sf"/>
</dbReference>
<keyword evidence="4" id="KW-1185">Reference proteome</keyword>
<accession>A0A8K0KWR8</accession>
<keyword evidence="2" id="KW-0732">Signal</keyword>
<dbReference type="GO" id="GO:0017057">
    <property type="term" value="F:6-phosphogluconolactonase activity"/>
    <property type="evidence" value="ECO:0007669"/>
    <property type="project" value="TreeGrafter"/>
</dbReference>
<dbReference type="OrthoDB" id="9972196at2759"/>
<dbReference type="PANTHER" id="PTHR30344:SF1">
    <property type="entry name" value="6-PHOSPHOGLUCONOLACTONASE"/>
    <property type="match status" value="1"/>
</dbReference>
<feature type="chain" id="PRO_5035476352" description="6-phosphogluconolactonase" evidence="2">
    <location>
        <begin position="18"/>
        <end position="388"/>
    </location>
</feature>
<evidence type="ECO:0008006" key="5">
    <source>
        <dbReference type="Google" id="ProtNLM"/>
    </source>
</evidence>
<protein>
    <recommendedName>
        <fullName evidence="5">6-phosphogluconolactonase</fullName>
    </recommendedName>
</protein>
<sequence length="388" mass="40719">MRFHSLSLAGLAAAVSAVNLYATSYSGNVTSLSLTKGDDGSYSLEVTSTNQGCGVDPSWNTLDAETGIVYCSNEANNNRRSTITSYSTSESGALTPIDTVGTLYNPVSSIVYANGTALALAHYSGSSVTSFDIQEGQLQSINNFTFTQNGRGPVPSRQDAPHPHQVILDPTESFIVVPDLGSDLLRIFAINRDPTLTALTPYRVTAGSGPRHGAFLDTGNATWFFLISELANTVTSYQVSRANGSLTFTEVFSAGTYGNITTPAGVGGAELLISPDQKTLHTSSRFDQLFRIANVDPNNSTRIPSDTLASWSIDAATGSLSFLGLTAAGGREPRQFSLNPEGTLAAVALQTDGTVAIIERNIESGVLGGIVATVDLGAVGTNSVIWDE</sequence>
<evidence type="ECO:0000313" key="3">
    <source>
        <dbReference type="EMBL" id="KAG8623350.1"/>
    </source>
</evidence>
<comment type="caution">
    <text evidence="3">The sequence shown here is derived from an EMBL/GenBank/DDBJ whole genome shotgun (WGS) entry which is preliminary data.</text>
</comment>
<dbReference type="InterPro" id="IPR050282">
    <property type="entry name" value="Cycloisomerase_2"/>
</dbReference>
<organism evidence="3 4">
    <name type="scientific">Elsinoe batatas</name>
    <dbReference type="NCBI Taxonomy" id="2601811"/>
    <lineage>
        <taxon>Eukaryota</taxon>
        <taxon>Fungi</taxon>
        <taxon>Dikarya</taxon>
        <taxon>Ascomycota</taxon>
        <taxon>Pezizomycotina</taxon>
        <taxon>Dothideomycetes</taxon>
        <taxon>Dothideomycetidae</taxon>
        <taxon>Myriangiales</taxon>
        <taxon>Elsinoaceae</taxon>
        <taxon>Elsinoe</taxon>
    </lineage>
</organism>
<dbReference type="EMBL" id="JAESVG020000010">
    <property type="protein sequence ID" value="KAG8623350.1"/>
    <property type="molecule type" value="Genomic_DNA"/>
</dbReference>
<dbReference type="Pfam" id="PF10282">
    <property type="entry name" value="Lactonase"/>
    <property type="match status" value="1"/>
</dbReference>
<dbReference type="Proteomes" id="UP000809789">
    <property type="component" value="Unassembled WGS sequence"/>
</dbReference>